<dbReference type="AlphaFoldDB" id="X0QPR6"/>
<feature type="transmembrane region" description="Helical" evidence="1">
    <location>
        <begin position="47"/>
        <end position="65"/>
    </location>
</feature>
<dbReference type="RefSeq" id="WP_035453863.1">
    <property type="nucleotide sequence ID" value="NZ_AZGA01000066.1"/>
</dbReference>
<feature type="transmembrane region" description="Helical" evidence="1">
    <location>
        <begin position="207"/>
        <end position="228"/>
    </location>
</feature>
<reference evidence="2 3" key="1">
    <citation type="journal article" date="2015" name="Genome Announc.">
        <title>Expanding the biotechnology potential of lactobacilli through comparative genomics of 213 strains and associated genera.</title>
        <authorList>
            <person name="Sun Z."/>
            <person name="Harris H.M."/>
            <person name="McCann A."/>
            <person name="Guo C."/>
            <person name="Argimon S."/>
            <person name="Zhang W."/>
            <person name="Yang X."/>
            <person name="Jeffery I.B."/>
            <person name="Cooney J.C."/>
            <person name="Kagawa T.F."/>
            <person name="Liu W."/>
            <person name="Song Y."/>
            <person name="Salvetti E."/>
            <person name="Wrobel A."/>
            <person name="Rasinkangas P."/>
            <person name="Parkhill J."/>
            <person name="Rea M.C."/>
            <person name="O'Sullivan O."/>
            <person name="Ritari J."/>
            <person name="Douillard F.P."/>
            <person name="Paul Ross R."/>
            <person name="Yang R."/>
            <person name="Briner A.E."/>
            <person name="Felis G.E."/>
            <person name="de Vos W.M."/>
            <person name="Barrangou R."/>
            <person name="Klaenhammer T.R."/>
            <person name="Caufield P.W."/>
            <person name="Cui Y."/>
            <person name="Zhang H."/>
            <person name="O'Toole P.W."/>
        </authorList>
    </citation>
    <scope>NUCLEOTIDE SEQUENCE [LARGE SCALE GENOMIC DNA]</scope>
    <source>
        <strain evidence="2 3">DSM 18527</strain>
    </source>
</reference>
<dbReference type="STRING" id="1423734.FC83_GL000201"/>
<gene>
    <name evidence="2" type="ORF">FC83_GL000201</name>
</gene>
<protein>
    <submittedName>
        <fullName evidence="2">Uncharacterized protein</fullName>
    </submittedName>
</protein>
<dbReference type="Proteomes" id="UP000051236">
    <property type="component" value="Unassembled WGS sequence"/>
</dbReference>
<feature type="transmembrane region" description="Helical" evidence="1">
    <location>
        <begin position="77"/>
        <end position="104"/>
    </location>
</feature>
<organism evidence="2 3">
    <name type="scientific">Agrilactobacillus composti DSM 18527 = JCM 14202</name>
    <dbReference type="NCBI Taxonomy" id="1423734"/>
    <lineage>
        <taxon>Bacteria</taxon>
        <taxon>Bacillati</taxon>
        <taxon>Bacillota</taxon>
        <taxon>Bacilli</taxon>
        <taxon>Lactobacillales</taxon>
        <taxon>Lactobacillaceae</taxon>
        <taxon>Agrilactobacillus</taxon>
    </lineage>
</organism>
<dbReference type="eggNOG" id="COG4858">
    <property type="taxonomic scope" value="Bacteria"/>
</dbReference>
<name>X0QPR6_9LACO</name>
<feature type="transmembrane region" description="Helical" evidence="1">
    <location>
        <begin position="143"/>
        <end position="161"/>
    </location>
</feature>
<accession>X0QPR6</accession>
<evidence type="ECO:0000313" key="2">
    <source>
        <dbReference type="EMBL" id="KRM32800.1"/>
    </source>
</evidence>
<evidence type="ECO:0000313" key="3">
    <source>
        <dbReference type="Proteomes" id="UP000051236"/>
    </source>
</evidence>
<proteinExistence type="predicted"/>
<feature type="transmembrane region" description="Helical" evidence="1">
    <location>
        <begin position="173"/>
        <end position="195"/>
    </location>
</feature>
<dbReference type="OrthoDB" id="1655249at2"/>
<evidence type="ECO:0000256" key="1">
    <source>
        <dbReference type="SAM" id="Phobius"/>
    </source>
</evidence>
<dbReference type="EMBL" id="AZGA01000066">
    <property type="protein sequence ID" value="KRM32800.1"/>
    <property type="molecule type" value="Genomic_DNA"/>
</dbReference>
<keyword evidence="1" id="KW-1133">Transmembrane helix</keyword>
<sequence>MEQSLLEILQDLIDAQNHGQSAADYFGHEPAVTAKALLDAIPRQPGTFILFNLKLFIFMLLIMSIPDLVRPNAPIDYGRILIISVAAILLAWVVLWVFGTLAFIKFKRPQKIGLGIGAGLLYAALIGGSIFIRTPFKTRLPELGILIGLFILLLIGIALLIRLRKRDLGTKLLIGWLLFYVVLGIATRLPGISTILNQPVNFGNYKWLLYVAMVLAAIIGGGGTWWYLRRHSD</sequence>
<keyword evidence="1" id="KW-0812">Transmembrane</keyword>
<keyword evidence="1" id="KW-0472">Membrane</keyword>
<feature type="transmembrane region" description="Helical" evidence="1">
    <location>
        <begin position="111"/>
        <end position="131"/>
    </location>
</feature>
<comment type="caution">
    <text evidence="2">The sequence shown here is derived from an EMBL/GenBank/DDBJ whole genome shotgun (WGS) entry which is preliminary data.</text>
</comment>
<dbReference type="PATRIC" id="fig|1423734.3.peg.202"/>
<keyword evidence="3" id="KW-1185">Reference proteome</keyword>